<gene>
    <name evidence="3" type="ORF">DdX_12644</name>
</gene>
<keyword evidence="1" id="KW-0472">Membrane</keyword>
<organism evidence="3 4">
    <name type="scientific">Ditylenchus destructor</name>
    <dbReference type="NCBI Taxonomy" id="166010"/>
    <lineage>
        <taxon>Eukaryota</taxon>
        <taxon>Metazoa</taxon>
        <taxon>Ecdysozoa</taxon>
        <taxon>Nematoda</taxon>
        <taxon>Chromadorea</taxon>
        <taxon>Rhabditida</taxon>
        <taxon>Tylenchina</taxon>
        <taxon>Tylenchomorpha</taxon>
        <taxon>Sphaerularioidea</taxon>
        <taxon>Anguinidae</taxon>
        <taxon>Anguininae</taxon>
        <taxon>Ditylenchus</taxon>
    </lineage>
</organism>
<dbReference type="EMBL" id="JAKKPZ010000043">
    <property type="protein sequence ID" value="KAI1707055.1"/>
    <property type="molecule type" value="Genomic_DNA"/>
</dbReference>
<feature type="chain" id="PRO_5041990565" evidence="2">
    <location>
        <begin position="28"/>
        <end position="317"/>
    </location>
</feature>
<evidence type="ECO:0000256" key="2">
    <source>
        <dbReference type="SAM" id="SignalP"/>
    </source>
</evidence>
<evidence type="ECO:0000313" key="3">
    <source>
        <dbReference type="EMBL" id="KAI1707055.1"/>
    </source>
</evidence>
<feature type="signal peptide" evidence="2">
    <location>
        <begin position="1"/>
        <end position="27"/>
    </location>
</feature>
<proteinExistence type="predicted"/>
<sequence>MTSSSALKSVFCYTSSILLLHIGLITCSEITDPINISQINSHPSPIAKWLKLADQDNEQKSEEPKSEHREMNWLKQNSDSNHVTVYKTADVCPYFEGQNLVCNQHLPQSKRCVCGLSRENSSEITDQLEMCQLSNFQLQANEIHDHILTIGISFPIPEQLFDNSDDVFAEDIELFTVIPRESVVIFRKGCNLNRGTFEFQFGLLKETRNGTDKYHPDKLRTLSPEIFTENPLFMGESGLVVEYVEKTHSLRSLNFEKSVKDTVRSFLNPTKIYWAVVGFLVLFAVIIASFFSIRLLIQYRNTNYTTISKHSQDQNKC</sequence>
<reference evidence="3" key="1">
    <citation type="submission" date="2022-01" db="EMBL/GenBank/DDBJ databases">
        <title>Genome Sequence Resource for Two Populations of Ditylenchus destructor, the Migratory Endoparasitic Phytonematode.</title>
        <authorList>
            <person name="Zhang H."/>
            <person name="Lin R."/>
            <person name="Xie B."/>
        </authorList>
    </citation>
    <scope>NUCLEOTIDE SEQUENCE</scope>
    <source>
        <strain evidence="3">BazhouSP</strain>
    </source>
</reference>
<evidence type="ECO:0000313" key="4">
    <source>
        <dbReference type="Proteomes" id="UP001201812"/>
    </source>
</evidence>
<feature type="transmembrane region" description="Helical" evidence="1">
    <location>
        <begin position="272"/>
        <end position="297"/>
    </location>
</feature>
<evidence type="ECO:0000256" key="1">
    <source>
        <dbReference type="SAM" id="Phobius"/>
    </source>
</evidence>
<dbReference type="Proteomes" id="UP001201812">
    <property type="component" value="Unassembled WGS sequence"/>
</dbReference>
<dbReference type="AlphaFoldDB" id="A0AAD4MXD0"/>
<accession>A0AAD4MXD0</accession>
<comment type="caution">
    <text evidence="3">The sequence shown here is derived from an EMBL/GenBank/DDBJ whole genome shotgun (WGS) entry which is preliminary data.</text>
</comment>
<name>A0AAD4MXD0_9BILA</name>
<keyword evidence="1" id="KW-1133">Transmembrane helix</keyword>
<keyword evidence="2" id="KW-0732">Signal</keyword>
<keyword evidence="1" id="KW-0812">Transmembrane</keyword>
<keyword evidence="4" id="KW-1185">Reference proteome</keyword>
<protein>
    <submittedName>
        <fullName evidence="3">Uncharacterized protein</fullName>
    </submittedName>
</protein>